<dbReference type="InterPro" id="IPR016024">
    <property type="entry name" value="ARM-type_fold"/>
</dbReference>
<name>A0ABT3L076_9CYAN</name>
<dbReference type="SMART" id="SM00567">
    <property type="entry name" value="EZ_HEAT"/>
    <property type="match status" value="4"/>
</dbReference>
<sequence>MIFLQIPMNDDGLNPVNWEDELDSPLDELDAIEEEAAPDPEEMLRLLSSDDTSQRIVAARAFSQIQDSRAIPHLMEALTDICPLVRVSAAYGLGRNPSPDAVEALMTQYYQDWNGYVRKGIVWALGNCLDRRTLAPLTQGLKMDISAVRLWAASALAQMAKLDYDVMIGAIPPLIESLRQDSVAAVRSNCAWALGQLCRELPSNVVYATAIDALLESLVEDSDLGVREDAKAALLKVGDPRGLQMIEELELEGLV</sequence>
<evidence type="ECO:0000256" key="1">
    <source>
        <dbReference type="ARBA" id="ARBA00022549"/>
    </source>
</evidence>
<gene>
    <name evidence="3" type="ORF">K4A83_01290</name>
</gene>
<protein>
    <submittedName>
        <fullName evidence="3">HEAT repeat domain-containing protein</fullName>
    </submittedName>
</protein>
<dbReference type="SUPFAM" id="SSF48371">
    <property type="entry name" value="ARM repeat"/>
    <property type="match status" value="1"/>
</dbReference>
<dbReference type="Pfam" id="PF13646">
    <property type="entry name" value="HEAT_2"/>
    <property type="match status" value="1"/>
</dbReference>
<keyword evidence="1" id="KW-0042">Antenna complex</keyword>
<keyword evidence="4" id="KW-1185">Reference proteome</keyword>
<dbReference type="Proteomes" id="UP001526426">
    <property type="component" value="Unassembled WGS sequence"/>
</dbReference>
<dbReference type="Pfam" id="PF03130">
    <property type="entry name" value="HEAT_PBS"/>
    <property type="match status" value="2"/>
</dbReference>
<reference evidence="3 4" key="1">
    <citation type="submission" date="2021-08" db="EMBL/GenBank/DDBJ databases">
        <title>Draft genome sequence of Spirulina subsalsa with high tolerance to salinity and hype-accumulation of phycocyanin.</title>
        <authorList>
            <person name="Pei H."/>
            <person name="Jiang L."/>
        </authorList>
    </citation>
    <scope>NUCLEOTIDE SEQUENCE [LARGE SCALE GENOMIC DNA]</scope>
    <source>
        <strain evidence="3 4">FACHB-351</strain>
    </source>
</reference>
<proteinExistence type="predicted"/>
<comment type="caution">
    <text evidence="3">The sequence shown here is derived from an EMBL/GenBank/DDBJ whole genome shotgun (WGS) entry which is preliminary data.</text>
</comment>
<dbReference type="PANTHER" id="PTHR12697">
    <property type="entry name" value="PBS LYASE HEAT-LIKE PROTEIN"/>
    <property type="match status" value="1"/>
</dbReference>
<evidence type="ECO:0000313" key="3">
    <source>
        <dbReference type="EMBL" id="MCW6034910.1"/>
    </source>
</evidence>
<organism evidence="3 4">
    <name type="scientific">Spirulina subsalsa FACHB-351</name>
    <dbReference type="NCBI Taxonomy" id="234711"/>
    <lineage>
        <taxon>Bacteria</taxon>
        <taxon>Bacillati</taxon>
        <taxon>Cyanobacteriota</taxon>
        <taxon>Cyanophyceae</taxon>
        <taxon>Spirulinales</taxon>
        <taxon>Spirulinaceae</taxon>
        <taxon>Spirulina</taxon>
    </lineage>
</organism>
<evidence type="ECO:0000313" key="4">
    <source>
        <dbReference type="Proteomes" id="UP001526426"/>
    </source>
</evidence>
<dbReference type="EMBL" id="JAIHOM010000004">
    <property type="protein sequence ID" value="MCW6034910.1"/>
    <property type="molecule type" value="Genomic_DNA"/>
</dbReference>
<dbReference type="InterPro" id="IPR011989">
    <property type="entry name" value="ARM-like"/>
</dbReference>
<evidence type="ECO:0000256" key="2">
    <source>
        <dbReference type="ARBA" id="ARBA00022738"/>
    </source>
</evidence>
<accession>A0ABT3L076</accession>
<dbReference type="InterPro" id="IPR004155">
    <property type="entry name" value="PBS_lyase_HEAT"/>
</dbReference>
<keyword evidence="2" id="KW-0605">Phycobilisome</keyword>
<dbReference type="Gene3D" id="1.25.10.10">
    <property type="entry name" value="Leucine-rich Repeat Variant"/>
    <property type="match status" value="2"/>
</dbReference>
<dbReference type="PANTHER" id="PTHR12697:SF5">
    <property type="entry name" value="DEOXYHYPUSINE HYDROXYLASE"/>
    <property type="match status" value="1"/>
</dbReference>